<evidence type="ECO:0000256" key="1">
    <source>
        <dbReference type="SAM" id="SignalP"/>
    </source>
</evidence>
<dbReference type="STRING" id="1317125.SAMN05444128_2617"/>
<evidence type="ECO:0000313" key="3">
    <source>
        <dbReference type="EMBL" id="SIT91547.1"/>
    </source>
</evidence>
<feature type="signal peptide" evidence="1">
    <location>
        <begin position="1"/>
        <end position="27"/>
    </location>
</feature>
<evidence type="ECO:0000313" key="4">
    <source>
        <dbReference type="Proteomes" id="UP000187181"/>
    </source>
</evidence>
<protein>
    <submittedName>
        <fullName evidence="3">GWxTD domain-containing protein</fullName>
    </submittedName>
</protein>
<keyword evidence="4" id="KW-1185">Reference proteome</keyword>
<evidence type="ECO:0000259" key="2">
    <source>
        <dbReference type="Pfam" id="PF20094"/>
    </source>
</evidence>
<feature type="domain" description="GWxTD" evidence="2">
    <location>
        <begin position="244"/>
        <end position="412"/>
    </location>
</feature>
<accession>A0A1R3XM51</accession>
<dbReference type="NCBIfam" id="TIGR04514">
    <property type="entry name" value="GWxTD_dom"/>
    <property type="match status" value="1"/>
</dbReference>
<feature type="chain" id="PRO_5013114102" evidence="1">
    <location>
        <begin position="28"/>
        <end position="418"/>
    </location>
</feature>
<dbReference type="Pfam" id="PF20094">
    <property type="entry name" value="GWxTD_dom"/>
    <property type="match status" value="1"/>
</dbReference>
<dbReference type="RefSeq" id="WP_244554704.1">
    <property type="nucleotide sequence ID" value="NZ_FTPP01000002.1"/>
</dbReference>
<dbReference type="InterPro" id="IPR030959">
    <property type="entry name" value="GWxTD_dom"/>
</dbReference>
<keyword evidence="1" id="KW-0732">Signal</keyword>
<gene>
    <name evidence="3" type="ORF">SAMN05444128_2617</name>
</gene>
<proteinExistence type="predicted"/>
<dbReference type="PROSITE" id="PS51257">
    <property type="entry name" value="PROKAR_LIPOPROTEIN"/>
    <property type="match status" value="1"/>
</dbReference>
<dbReference type="AlphaFoldDB" id="A0A1R3XM51"/>
<dbReference type="EMBL" id="FTPP01000002">
    <property type="protein sequence ID" value="SIT91547.1"/>
    <property type="molecule type" value="Genomic_DNA"/>
</dbReference>
<reference evidence="4" key="1">
    <citation type="submission" date="2017-01" db="EMBL/GenBank/DDBJ databases">
        <authorList>
            <person name="Varghese N."/>
            <person name="Submissions S."/>
        </authorList>
    </citation>
    <scope>NUCLEOTIDE SEQUENCE [LARGE SCALE GENOMIC DNA]</scope>
    <source>
        <strain evidence="4">LP100</strain>
    </source>
</reference>
<dbReference type="Proteomes" id="UP000187181">
    <property type="component" value="Unassembled WGS sequence"/>
</dbReference>
<name>A0A1R3XM51_9BACT</name>
<organism evidence="3 4">
    <name type="scientific">Pontibacter indicus</name>
    <dbReference type="NCBI Taxonomy" id="1317125"/>
    <lineage>
        <taxon>Bacteria</taxon>
        <taxon>Pseudomonadati</taxon>
        <taxon>Bacteroidota</taxon>
        <taxon>Cytophagia</taxon>
        <taxon>Cytophagales</taxon>
        <taxon>Hymenobacteraceae</taxon>
        <taxon>Pontibacter</taxon>
    </lineage>
</organism>
<sequence length="418" mass="47409">MKQISLLTCLSLLLLLSSCGSSDIAYAPMYRDTAPVATKSEQPEVVLQYGHYSTPDTLHLILRFEELRQLLDLTQAGDRVDFTIRSGNTERDMLLLRDTVQVLPQHRVASNGTLEVPVAIPAKYVAAGNTMQARLWMKLAGQERLGVSHRLALNPNMLRKDFMLLQVRTNAPLLRGFATTADSLYLWQPSDTNTTFRVQQVDYTLQPALPPMSTRQESLPAVPQATGDSLAMAALDTFRLEREGLYLLRTATGATQGVVVQGGTYPLITRVQDMVTPLIYLTTSAEREALYNTQDQKAALDGFWLKIAKDKKLARELIRTYYTRVETANKLYTSFKPGWATDRGMIYIIYGKPHNVSISPDAETWIYRESESTPYVKFVFSKKENTFTENHFELVRNREYEENWYSTVARWRAGITNL</sequence>